<accession>A0A4R4XBM9</accession>
<feature type="domain" description="Glycosyltransferase 2-like" evidence="1">
    <location>
        <begin position="7"/>
        <end position="137"/>
    </location>
</feature>
<sequence length="272" mass="30481">MVHGGLTVVVPVWDDYVRWLSDCVESILRQRQEVDLEVLVVDNASSAPILLDDARLLRLEDRCSVGAARNAGLDAVTTEFVAFADADDLFPSGYFRFAVDRLRVRPGVVAVGMRPVALDDSTGIERPFAWPTDGAIKAARRSRRLLAVRGLLMEPSIVMSGSVFRAEALRQAGGYSDLSYGEDANLALLLPFLGDVELHYSPNRRYRIHSGSLARQTPERVVLEATYADARRRLLHHSQVPLWAKALLPWIRRYHNRRIQNALTGVEQRKVL</sequence>
<dbReference type="InterPro" id="IPR029044">
    <property type="entry name" value="Nucleotide-diphossugar_trans"/>
</dbReference>
<dbReference type="PANTHER" id="PTHR43685:SF11">
    <property type="entry name" value="GLYCOSYLTRANSFERASE TAGX-RELATED"/>
    <property type="match status" value="1"/>
</dbReference>
<dbReference type="GO" id="GO:0016740">
    <property type="term" value="F:transferase activity"/>
    <property type="evidence" value="ECO:0007669"/>
    <property type="project" value="UniProtKB-KW"/>
</dbReference>
<dbReference type="CDD" id="cd00761">
    <property type="entry name" value="Glyco_tranf_GTA_type"/>
    <property type="match status" value="1"/>
</dbReference>
<dbReference type="Proteomes" id="UP000295172">
    <property type="component" value="Unassembled WGS sequence"/>
</dbReference>
<dbReference type="InterPro" id="IPR050834">
    <property type="entry name" value="Glycosyltransf_2"/>
</dbReference>
<dbReference type="PANTHER" id="PTHR43685">
    <property type="entry name" value="GLYCOSYLTRANSFERASE"/>
    <property type="match status" value="1"/>
</dbReference>
<dbReference type="Gene3D" id="3.90.550.10">
    <property type="entry name" value="Spore Coat Polysaccharide Biosynthesis Protein SpsA, Chain A"/>
    <property type="match status" value="1"/>
</dbReference>
<dbReference type="OrthoDB" id="5243838at2"/>
<dbReference type="AlphaFoldDB" id="A0A4R4XBM9"/>
<evidence type="ECO:0000313" key="2">
    <source>
        <dbReference type="EMBL" id="TDD28058.1"/>
    </source>
</evidence>
<evidence type="ECO:0000259" key="1">
    <source>
        <dbReference type="Pfam" id="PF00535"/>
    </source>
</evidence>
<keyword evidence="2" id="KW-0808">Transferase</keyword>
<name>A0A4R4XBM9_9ACTN</name>
<evidence type="ECO:0000313" key="3">
    <source>
        <dbReference type="Proteomes" id="UP000295172"/>
    </source>
</evidence>
<dbReference type="InterPro" id="IPR001173">
    <property type="entry name" value="Glyco_trans_2-like"/>
</dbReference>
<reference evidence="2 3" key="1">
    <citation type="submission" date="2019-02" db="EMBL/GenBank/DDBJ databases">
        <title>Draft genome sequences of novel Actinobacteria.</title>
        <authorList>
            <person name="Sahin N."/>
            <person name="Ay H."/>
            <person name="Saygin H."/>
        </authorList>
    </citation>
    <scope>NUCLEOTIDE SEQUENCE [LARGE SCALE GENOMIC DNA]</scope>
    <source>
        <strain evidence="2 3">16K104</strain>
    </source>
</reference>
<dbReference type="RefSeq" id="WP_132318007.1">
    <property type="nucleotide sequence ID" value="NZ_SMKR01000026.1"/>
</dbReference>
<gene>
    <name evidence="2" type="ORF">E1218_08435</name>
</gene>
<protein>
    <submittedName>
        <fullName evidence="2">Glycosyltransferase family 2 protein</fullName>
    </submittedName>
</protein>
<keyword evidence="3" id="KW-1185">Reference proteome</keyword>
<organism evidence="2 3">
    <name type="scientific">Kribbella turkmenica</name>
    <dbReference type="NCBI Taxonomy" id="2530375"/>
    <lineage>
        <taxon>Bacteria</taxon>
        <taxon>Bacillati</taxon>
        <taxon>Actinomycetota</taxon>
        <taxon>Actinomycetes</taxon>
        <taxon>Propionibacteriales</taxon>
        <taxon>Kribbellaceae</taxon>
        <taxon>Kribbella</taxon>
    </lineage>
</organism>
<proteinExistence type="predicted"/>
<dbReference type="EMBL" id="SMKR01000026">
    <property type="protein sequence ID" value="TDD28058.1"/>
    <property type="molecule type" value="Genomic_DNA"/>
</dbReference>
<comment type="caution">
    <text evidence="2">The sequence shown here is derived from an EMBL/GenBank/DDBJ whole genome shotgun (WGS) entry which is preliminary data.</text>
</comment>
<dbReference type="SUPFAM" id="SSF53448">
    <property type="entry name" value="Nucleotide-diphospho-sugar transferases"/>
    <property type="match status" value="1"/>
</dbReference>
<dbReference type="Pfam" id="PF00535">
    <property type="entry name" value="Glycos_transf_2"/>
    <property type="match status" value="1"/>
</dbReference>